<reference evidence="6" key="1">
    <citation type="submission" date="2023-10" db="EMBL/GenBank/DDBJ databases">
        <authorList>
            <person name="Chen Y."/>
            <person name="Shah S."/>
            <person name="Dougan E. K."/>
            <person name="Thang M."/>
            <person name="Chan C."/>
        </authorList>
    </citation>
    <scope>NUCLEOTIDE SEQUENCE [LARGE SCALE GENOMIC DNA]</scope>
</reference>
<keyword evidence="2" id="KW-0479">Metal-binding</keyword>
<dbReference type="EC" id="3.1.3.16" evidence="4"/>
<dbReference type="PANTHER" id="PTHR45668:SF13">
    <property type="entry name" value="SERINE_THREONINE-PROTEIN PHOSPHATASE"/>
    <property type="match status" value="1"/>
</dbReference>
<accession>A0ABN9TBV6</accession>
<evidence type="ECO:0000256" key="4">
    <source>
        <dbReference type="RuleBase" id="RU004273"/>
    </source>
</evidence>
<dbReference type="Gene3D" id="3.60.21.10">
    <property type="match status" value="1"/>
</dbReference>
<evidence type="ECO:0000256" key="1">
    <source>
        <dbReference type="ARBA" id="ARBA00001936"/>
    </source>
</evidence>
<comment type="caution">
    <text evidence="6">The sequence shown here is derived from an EMBL/GenBank/DDBJ whole genome shotgun (WGS) entry which is preliminary data.</text>
</comment>
<dbReference type="PRINTS" id="PR00114">
    <property type="entry name" value="STPHPHTASE"/>
</dbReference>
<dbReference type="Proteomes" id="UP001189429">
    <property type="component" value="Unassembled WGS sequence"/>
</dbReference>
<evidence type="ECO:0000313" key="7">
    <source>
        <dbReference type="Proteomes" id="UP001189429"/>
    </source>
</evidence>
<dbReference type="SMART" id="SM00156">
    <property type="entry name" value="PP2Ac"/>
    <property type="match status" value="1"/>
</dbReference>
<protein>
    <recommendedName>
        <fullName evidence="4">Serine/threonine-protein phosphatase</fullName>
        <ecNumber evidence="4">3.1.3.16</ecNumber>
    </recommendedName>
</protein>
<dbReference type="EMBL" id="CAUYUJ010014560">
    <property type="protein sequence ID" value="CAK0843203.1"/>
    <property type="molecule type" value="Genomic_DNA"/>
</dbReference>
<dbReference type="InterPro" id="IPR029052">
    <property type="entry name" value="Metallo-depent_PP-like"/>
</dbReference>
<dbReference type="InterPro" id="IPR051134">
    <property type="entry name" value="PPP_phosphatase"/>
</dbReference>
<dbReference type="InterPro" id="IPR006186">
    <property type="entry name" value="Ser/Thr-sp_prot-phosphatase"/>
</dbReference>
<evidence type="ECO:0000256" key="3">
    <source>
        <dbReference type="ARBA" id="ARBA00023211"/>
    </source>
</evidence>
<dbReference type="SUPFAM" id="SSF56300">
    <property type="entry name" value="Metallo-dependent phosphatases"/>
    <property type="match status" value="1"/>
</dbReference>
<gene>
    <name evidence="6" type="ORF">PCOR1329_LOCUS37633</name>
</gene>
<feature type="non-terminal residue" evidence="6">
    <location>
        <position position="336"/>
    </location>
</feature>
<dbReference type="InterPro" id="IPR004843">
    <property type="entry name" value="Calcineurin-like_PHP"/>
</dbReference>
<keyword evidence="7" id="KW-1185">Reference proteome</keyword>
<comment type="cofactor">
    <cofactor evidence="1">
        <name>Mn(2+)</name>
        <dbReference type="ChEBI" id="CHEBI:29035"/>
    </cofactor>
</comment>
<sequence>MSQDTAARGAAVKAGGEDPLGVGPDYKGFRLQVPVTLEGSKALMHHYLMNGDKNPLHPKYVAYLTTEFTAAYKTKHPKAVVQVDTPKPGKLMIVGDTHGQLADVLHIFHQLGPPADNNRYLFNGDIADRGNQAVEILMILYSFFLAEPNSIVINRGNHENEDMNALDQDSGGGFSDEVMRKYGLVQYRRFLSAFKALGLCSVVEKEIFVVHGGLTRVKSLSIDYINSIEHGDCTAPHPMSTNIKDQIFSDLIWSDPTEQQGKYKSERGIGIKFGPDITTKFCMQNRLRFVVRSHQVPHDGHGYLKQHEGRCVTIFSASNYCGNGGNYGAVLALASE</sequence>
<keyword evidence="3" id="KW-0464">Manganese</keyword>
<comment type="catalytic activity">
    <reaction evidence="4">
        <text>O-phospho-L-threonyl-[protein] + H2O = L-threonyl-[protein] + phosphate</text>
        <dbReference type="Rhea" id="RHEA:47004"/>
        <dbReference type="Rhea" id="RHEA-COMP:11060"/>
        <dbReference type="Rhea" id="RHEA-COMP:11605"/>
        <dbReference type="ChEBI" id="CHEBI:15377"/>
        <dbReference type="ChEBI" id="CHEBI:30013"/>
        <dbReference type="ChEBI" id="CHEBI:43474"/>
        <dbReference type="ChEBI" id="CHEBI:61977"/>
        <dbReference type="EC" id="3.1.3.16"/>
    </reaction>
</comment>
<evidence type="ECO:0000313" key="6">
    <source>
        <dbReference type="EMBL" id="CAK0843203.1"/>
    </source>
</evidence>
<name>A0ABN9TBV6_9DINO</name>
<organism evidence="6 7">
    <name type="scientific">Prorocentrum cordatum</name>
    <dbReference type="NCBI Taxonomy" id="2364126"/>
    <lineage>
        <taxon>Eukaryota</taxon>
        <taxon>Sar</taxon>
        <taxon>Alveolata</taxon>
        <taxon>Dinophyceae</taxon>
        <taxon>Prorocentrales</taxon>
        <taxon>Prorocentraceae</taxon>
        <taxon>Prorocentrum</taxon>
    </lineage>
</organism>
<feature type="domain" description="Serine/threonine specific protein phosphatases" evidence="5">
    <location>
        <begin position="154"/>
        <end position="159"/>
    </location>
</feature>
<proteinExistence type="inferred from homology"/>
<evidence type="ECO:0000259" key="5">
    <source>
        <dbReference type="PROSITE" id="PS00125"/>
    </source>
</evidence>
<dbReference type="PROSITE" id="PS00125">
    <property type="entry name" value="SER_THR_PHOSPHATASE"/>
    <property type="match status" value="1"/>
</dbReference>
<dbReference type="Pfam" id="PF00149">
    <property type="entry name" value="Metallophos"/>
    <property type="match status" value="1"/>
</dbReference>
<comment type="similarity">
    <text evidence="4">Belongs to the PPP phosphatase family.</text>
</comment>
<dbReference type="PANTHER" id="PTHR45668">
    <property type="entry name" value="SERINE/THREONINE-PROTEIN PHOSPHATASE 5-RELATED"/>
    <property type="match status" value="1"/>
</dbReference>
<evidence type="ECO:0000256" key="2">
    <source>
        <dbReference type="ARBA" id="ARBA00022723"/>
    </source>
</evidence>
<keyword evidence="4" id="KW-0378">Hydrolase</keyword>